<keyword evidence="6" id="KW-0624">Polysaccharide degradation</keyword>
<dbReference type="GO" id="GO:0005576">
    <property type="term" value="C:extracellular region"/>
    <property type="evidence" value="ECO:0007669"/>
    <property type="project" value="TreeGrafter"/>
</dbReference>
<evidence type="ECO:0000256" key="8">
    <source>
        <dbReference type="RuleBase" id="RU004453"/>
    </source>
</evidence>
<evidence type="ECO:0000256" key="6">
    <source>
        <dbReference type="ARBA" id="ARBA00023326"/>
    </source>
</evidence>
<evidence type="ECO:0000256" key="2">
    <source>
        <dbReference type="ARBA" id="ARBA00022801"/>
    </source>
</evidence>
<dbReference type="GO" id="GO:0008843">
    <property type="term" value="F:endochitinase activity"/>
    <property type="evidence" value="ECO:0007669"/>
    <property type="project" value="UniProtKB-EC"/>
</dbReference>
<dbReference type="PROSITE" id="PS51910">
    <property type="entry name" value="GH18_2"/>
    <property type="match status" value="1"/>
</dbReference>
<dbReference type="Gene3D" id="3.20.20.80">
    <property type="entry name" value="Glycosidases"/>
    <property type="match status" value="2"/>
</dbReference>
<dbReference type="PROSITE" id="PS01095">
    <property type="entry name" value="GH18_1"/>
    <property type="match status" value="1"/>
</dbReference>
<evidence type="ECO:0000256" key="3">
    <source>
        <dbReference type="ARBA" id="ARBA00023024"/>
    </source>
</evidence>
<feature type="domain" description="GH18" evidence="10">
    <location>
        <begin position="36"/>
        <end position="413"/>
    </location>
</feature>
<dbReference type="PANTHER" id="PTHR11177">
    <property type="entry name" value="CHITINASE"/>
    <property type="match status" value="1"/>
</dbReference>
<evidence type="ECO:0000313" key="11">
    <source>
        <dbReference type="EMBL" id="KIM65327.1"/>
    </source>
</evidence>
<dbReference type="AlphaFoldDB" id="A0A0C3AK49"/>
<feature type="chain" id="PRO_5002160956" evidence="9">
    <location>
        <begin position="21"/>
        <end position="413"/>
    </location>
</feature>
<dbReference type="InterPro" id="IPR011583">
    <property type="entry name" value="Chitinase_II/V-like_cat"/>
</dbReference>
<keyword evidence="5 7" id="KW-0326">Glycosidase</keyword>
<dbReference type="Pfam" id="PF00704">
    <property type="entry name" value="Glyco_hydro_18"/>
    <property type="match status" value="1"/>
</dbReference>
<dbReference type="EMBL" id="KN822023">
    <property type="protein sequence ID" value="KIM65327.1"/>
    <property type="molecule type" value="Genomic_DNA"/>
</dbReference>
<keyword evidence="3" id="KW-0146">Chitin degradation</keyword>
<name>A0A0C3AK49_9AGAM</name>
<dbReference type="SMART" id="SM00636">
    <property type="entry name" value="Glyco_18"/>
    <property type="match status" value="1"/>
</dbReference>
<dbReference type="SUPFAM" id="SSF51445">
    <property type="entry name" value="(Trans)glycosidases"/>
    <property type="match status" value="1"/>
</dbReference>
<dbReference type="GO" id="GO:0006032">
    <property type="term" value="P:chitin catabolic process"/>
    <property type="evidence" value="ECO:0007669"/>
    <property type="project" value="UniProtKB-KW"/>
</dbReference>
<dbReference type="InterPro" id="IPR001579">
    <property type="entry name" value="Glyco_hydro_18_chit_AS"/>
</dbReference>
<evidence type="ECO:0000256" key="7">
    <source>
        <dbReference type="RuleBase" id="RU000489"/>
    </source>
</evidence>
<dbReference type="InParanoid" id="A0A0C3AK49"/>
<dbReference type="HOGENOM" id="CLU_002833_6_1_1"/>
<keyword evidence="4" id="KW-0119">Carbohydrate metabolism</keyword>
<reference evidence="12" key="2">
    <citation type="submission" date="2015-01" db="EMBL/GenBank/DDBJ databases">
        <title>Evolutionary Origins and Diversification of the Mycorrhizal Mutualists.</title>
        <authorList>
            <consortium name="DOE Joint Genome Institute"/>
            <consortium name="Mycorrhizal Genomics Consortium"/>
            <person name="Kohler A."/>
            <person name="Kuo A."/>
            <person name="Nagy L.G."/>
            <person name="Floudas D."/>
            <person name="Copeland A."/>
            <person name="Barry K.W."/>
            <person name="Cichocki N."/>
            <person name="Veneault-Fourrey C."/>
            <person name="LaButti K."/>
            <person name="Lindquist E.A."/>
            <person name="Lipzen A."/>
            <person name="Lundell T."/>
            <person name="Morin E."/>
            <person name="Murat C."/>
            <person name="Riley R."/>
            <person name="Ohm R."/>
            <person name="Sun H."/>
            <person name="Tunlid A."/>
            <person name="Henrissat B."/>
            <person name="Grigoriev I.V."/>
            <person name="Hibbett D.S."/>
            <person name="Martin F."/>
        </authorList>
    </citation>
    <scope>NUCLEOTIDE SEQUENCE [LARGE SCALE GENOMIC DNA]</scope>
    <source>
        <strain evidence="12">Foug A</strain>
    </source>
</reference>
<protein>
    <submittedName>
        <fullName evidence="11">Glycoside hydrolase family 18 protein</fullName>
    </submittedName>
</protein>
<feature type="signal peptide" evidence="9">
    <location>
        <begin position="1"/>
        <end position="20"/>
    </location>
</feature>
<dbReference type="PANTHER" id="PTHR11177:SF317">
    <property type="entry name" value="CHITINASE 12-RELATED"/>
    <property type="match status" value="1"/>
</dbReference>
<reference evidence="11 12" key="1">
    <citation type="submission" date="2014-04" db="EMBL/GenBank/DDBJ databases">
        <authorList>
            <consortium name="DOE Joint Genome Institute"/>
            <person name="Kuo A."/>
            <person name="Kohler A."/>
            <person name="Nagy L.G."/>
            <person name="Floudas D."/>
            <person name="Copeland A."/>
            <person name="Barry K.W."/>
            <person name="Cichocki N."/>
            <person name="Veneault-Fourrey C."/>
            <person name="LaButti K."/>
            <person name="Lindquist E.A."/>
            <person name="Lipzen A."/>
            <person name="Lundell T."/>
            <person name="Morin E."/>
            <person name="Murat C."/>
            <person name="Sun H."/>
            <person name="Tunlid A."/>
            <person name="Henrissat B."/>
            <person name="Grigoriev I.V."/>
            <person name="Hibbett D.S."/>
            <person name="Martin F."/>
            <person name="Nordberg H.P."/>
            <person name="Cantor M.N."/>
            <person name="Hua S.X."/>
        </authorList>
    </citation>
    <scope>NUCLEOTIDE SEQUENCE [LARGE SCALE GENOMIC DNA]</scope>
    <source>
        <strain evidence="11 12">Foug A</strain>
    </source>
</reference>
<evidence type="ECO:0000256" key="9">
    <source>
        <dbReference type="SAM" id="SignalP"/>
    </source>
</evidence>
<gene>
    <name evidence="11" type="ORF">SCLCIDRAFT_1212496</name>
</gene>
<dbReference type="InterPro" id="IPR001223">
    <property type="entry name" value="Glyco_hydro18_cat"/>
</dbReference>
<dbReference type="SUPFAM" id="SSF54556">
    <property type="entry name" value="Chitinase insertion domain"/>
    <property type="match status" value="1"/>
</dbReference>
<evidence type="ECO:0000256" key="1">
    <source>
        <dbReference type="ARBA" id="ARBA00000822"/>
    </source>
</evidence>
<evidence type="ECO:0000256" key="5">
    <source>
        <dbReference type="ARBA" id="ARBA00023295"/>
    </source>
</evidence>
<dbReference type="GO" id="GO:0008061">
    <property type="term" value="F:chitin binding"/>
    <property type="evidence" value="ECO:0007669"/>
    <property type="project" value="InterPro"/>
</dbReference>
<dbReference type="STRING" id="1036808.A0A0C3AK49"/>
<evidence type="ECO:0000313" key="12">
    <source>
        <dbReference type="Proteomes" id="UP000053989"/>
    </source>
</evidence>
<dbReference type="OrthoDB" id="73875at2759"/>
<sequence length="413" mass="44433">MLSLLSFTLLASSLSLPTSAAPHRHAHRDLINPTGTIASAYYTGWHSLDGAPLSAVPWSKYNTLIYAVAETTPSVYEITLDGSAPDVFPQFVEEAHKNGVAAHIQIGGWTGSRWFSSNVATVANRTAFAKTITDFVKKYDLDGVNLDWEYPGRQSIGCNVVDTDDSANFLEFIKVLRNMVGPKFTLSAAVPLSPYQSDVSGYAELLDYINIMNYDVWGSWSPEVGPNAPLNDTCAAPAKQQGSAVSGVNAWKKAGFPVKKMVLGVPTYGKSYSVSPANAFVDGTTQVAAYPSFNSSNPPLGDSWDSPGGTDVCGNKVGPGGTWNMRNLVQGGWLDDKGLPVDGISYRYDCCSQTPYIYNKNSQIMISYENAESFAAKGGFIASESLHGFAIWEEGGDYNNNNLDSIRQGAGFA</sequence>
<evidence type="ECO:0000256" key="4">
    <source>
        <dbReference type="ARBA" id="ARBA00023277"/>
    </source>
</evidence>
<proteinExistence type="inferred from homology"/>
<evidence type="ECO:0000259" key="10">
    <source>
        <dbReference type="PROSITE" id="PS51910"/>
    </source>
</evidence>
<dbReference type="InterPro" id="IPR029070">
    <property type="entry name" value="Chitinase_insertion_sf"/>
</dbReference>
<dbReference type="InterPro" id="IPR050314">
    <property type="entry name" value="Glycosyl_Hydrlase_18"/>
</dbReference>
<dbReference type="InterPro" id="IPR017853">
    <property type="entry name" value="GH"/>
</dbReference>
<organism evidence="11 12">
    <name type="scientific">Scleroderma citrinum Foug A</name>
    <dbReference type="NCBI Taxonomy" id="1036808"/>
    <lineage>
        <taxon>Eukaryota</taxon>
        <taxon>Fungi</taxon>
        <taxon>Dikarya</taxon>
        <taxon>Basidiomycota</taxon>
        <taxon>Agaricomycotina</taxon>
        <taxon>Agaricomycetes</taxon>
        <taxon>Agaricomycetidae</taxon>
        <taxon>Boletales</taxon>
        <taxon>Sclerodermatineae</taxon>
        <taxon>Sclerodermataceae</taxon>
        <taxon>Scleroderma</taxon>
    </lineage>
</organism>
<dbReference type="GO" id="GO:0000272">
    <property type="term" value="P:polysaccharide catabolic process"/>
    <property type="evidence" value="ECO:0007669"/>
    <property type="project" value="UniProtKB-KW"/>
</dbReference>
<dbReference type="Proteomes" id="UP000053989">
    <property type="component" value="Unassembled WGS sequence"/>
</dbReference>
<keyword evidence="2 7" id="KW-0378">Hydrolase</keyword>
<comment type="similarity">
    <text evidence="8">Belongs to the glycosyl hydrolase 18 family.</text>
</comment>
<comment type="catalytic activity">
    <reaction evidence="1">
        <text>Random endo-hydrolysis of N-acetyl-beta-D-glucosaminide (1-&gt;4)-beta-linkages in chitin and chitodextrins.</text>
        <dbReference type="EC" id="3.2.1.14"/>
    </reaction>
</comment>
<keyword evidence="9" id="KW-0732">Signal</keyword>
<accession>A0A0C3AK49</accession>
<keyword evidence="12" id="KW-1185">Reference proteome</keyword>